<evidence type="ECO:0000313" key="1">
    <source>
        <dbReference type="EMBL" id="GAG89004.1"/>
    </source>
</evidence>
<feature type="non-terminal residue" evidence="1">
    <location>
        <position position="331"/>
    </location>
</feature>
<name>X1B059_9ZZZZ</name>
<feature type="non-terminal residue" evidence="1">
    <location>
        <position position="1"/>
    </location>
</feature>
<proteinExistence type="predicted"/>
<sequence length="331" mass="37363">DMFFDSFKEDYWIRLYVFDTNLEGLETAGGTIQWKKIGRYYESYEKCHHIAVYGNAYKVSNMVASSNCYFEEKEKMDVRTGYLHAIWSLSQIFMNHKKEIYREIGASFQEVAIQYFATEFEDLITAEFDPQYSLGVEDPVEVKKRIDKFKETHPDQLAKVHPETGELLEPTAVIPNYDPSLDLKPRLDAEENEDIILTDFPSLSSITGSAGDIIQLLLELVGVDIPDGVITVGQEFASSIQTIVKEIPKIIGLIKDPSASSALELFFDVLKSAFPSLEKYKPYFDIASKAIFAIQEGPAGILGLMDDLLLFLIPENASSFVTDIVNMLNLT</sequence>
<dbReference type="EMBL" id="BART01010467">
    <property type="protein sequence ID" value="GAG89004.1"/>
    <property type="molecule type" value="Genomic_DNA"/>
</dbReference>
<reference evidence="1" key="1">
    <citation type="journal article" date="2014" name="Front. Microbiol.">
        <title>High frequency of phylogenetically diverse reductive dehalogenase-homologous genes in deep subseafloor sedimentary metagenomes.</title>
        <authorList>
            <person name="Kawai M."/>
            <person name="Futagami T."/>
            <person name="Toyoda A."/>
            <person name="Takaki Y."/>
            <person name="Nishi S."/>
            <person name="Hori S."/>
            <person name="Arai W."/>
            <person name="Tsubouchi T."/>
            <person name="Morono Y."/>
            <person name="Uchiyama I."/>
            <person name="Ito T."/>
            <person name="Fujiyama A."/>
            <person name="Inagaki F."/>
            <person name="Takami H."/>
        </authorList>
    </citation>
    <scope>NUCLEOTIDE SEQUENCE</scope>
    <source>
        <strain evidence="1">Expedition CK06-06</strain>
    </source>
</reference>
<protein>
    <submittedName>
        <fullName evidence="1">Uncharacterized protein</fullName>
    </submittedName>
</protein>
<comment type="caution">
    <text evidence="1">The sequence shown here is derived from an EMBL/GenBank/DDBJ whole genome shotgun (WGS) entry which is preliminary data.</text>
</comment>
<accession>X1B059</accession>
<gene>
    <name evidence="1" type="ORF">S01H4_22743</name>
</gene>
<organism evidence="1">
    <name type="scientific">marine sediment metagenome</name>
    <dbReference type="NCBI Taxonomy" id="412755"/>
    <lineage>
        <taxon>unclassified sequences</taxon>
        <taxon>metagenomes</taxon>
        <taxon>ecological metagenomes</taxon>
    </lineage>
</organism>
<dbReference type="AlphaFoldDB" id="X1B059"/>